<evidence type="ECO:0000313" key="17">
    <source>
        <dbReference type="Proteomes" id="UP001521116"/>
    </source>
</evidence>
<dbReference type="HAMAP" id="MF_00097">
    <property type="entry name" value="TMP_synthase"/>
    <property type="match status" value="1"/>
</dbReference>
<evidence type="ECO:0000256" key="13">
    <source>
        <dbReference type="ARBA" id="ARBA00047851"/>
    </source>
</evidence>
<dbReference type="NCBIfam" id="NF006830">
    <property type="entry name" value="PRK09355.1"/>
    <property type="match status" value="1"/>
</dbReference>
<dbReference type="InterPro" id="IPR000417">
    <property type="entry name" value="Hyethyz_kinase"/>
</dbReference>
<keyword evidence="9" id="KW-0067">ATP-binding</keyword>
<dbReference type="InterPro" id="IPR029056">
    <property type="entry name" value="Ribokinase-like"/>
</dbReference>
<dbReference type="Pfam" id="PF02581">
    <property type="entry name" value="TMP-TENI"/>
    <property type="match status" value="1"/>
</dbReference>
<dbReference type="InterPro" id="IPR013785">
    <property type="entry name" value="Aldolase_TIM"/>
</dbReference>
<comment type="catalytic activity">
    <reaction evidence="14">
        <text>2-[(2R,5Z)-2-carboxy-4-methylthiazol-5(2H)-ylidene]ethyl phosphate + 4-amino-2-methyl-5-(diphosphooxymethyl)pyrimidine + 2 H(+) = thiamine phosphate + CO2 + diphosphate</text>
        <dbReference type="Rhea" id="RHEA:47844"/>
        <dbReference type="ChEBI" id="CHEBI:15378"/>
        <dbReference type="ChEBI" id="CHEBI:16526"/>
        <dbReference type="ChEBI" id="CHEBI:33019"/>
        <dbReference type="ChEBI" id="CHEBI:37575"/>
        <dbReference type="ChEBI" id="CHEBI:57841"/>
        <dbReference type="ChEBI" id="CHEBI:62899"/>
        <dbReference type="EC" id="2.5.1.3"/>
    </reaction>
</comment>
<keyword evidence="17" id="KW-1185">Reference proteome</keyword>
<keyword evidence="7" id="KW-0547">Nucleotide-binding</keyword>
<evidence type="ECO:0000256" key="5">
    <source>
        <dbReference type="ARBA" id="ARBA00022679"/>
    </source>
</evidence>
<comment type="pathway">
    <text evidence="4">Cofactor biosynthesis; thiamine diphosphate biosynthesis; thiamine phosphate from 4-amino-2-methyl-5-diphosphomethylpyrimidine and 4-methyl-5-(2-phosphoethyl)-thiazole: step 1/1.</text>
</comment>
<dbReference type="PRINTS" id="PR01099">
    <property type="entry name" value="HYETHTZKNASE"/>
</dbReference>
<dbReference type="Gene3D" id="3.40.1190.20">
    <property type="match status" value="1"/>
</dbReference>
<evidence type="ECO:0000256" key="9">
    <source>
        <dbReference type="ARBA" id="ARBA00022840"/>
    </source>
</evidence>
<dbReference type="InterPro" id="IPR022998">
    <property type="entry name" value="ThiamineP_synth_TenI"/>
</dbReference>
<keyword evidence="6" id="KW-0479">Metal-binding</keyword>
<evidence type="ECO:0000313" key="16">
    <source>
        <dbReference type="EMBL" id="KAL1625602.1"/>
    </source>
</evidence>
<comment type="caution">
    <text evidence="16">The sequence shown here is derived from an EMBL/GenBank/DDBJ whole genome shotgun (WGS) entry which is preliminary data.</text>
</comment>
<dbReference type="PANTHER" id="PTHR20857:SF23">
    <property type="entry name" value="THIAMINE BIOSYNTHETIC BIFUNCTIONAL ENZYME"/>
    <property type="match status" value="1"/>
</dbReference>
<keyword evidence="8" id="KW-0418">Kinase</keyword>
<feature type="domain" description="Thiamine phosphate synthase/TenI" evidence="15">
    <location>
        <begin position="9"/>
        <end position="142"/>
    </location>
</feature>
<evidence type="ECO:0000256" key="10">
    <source>
        <dbReference type="ARBA" id="ARBA00022842"/>
    </source>
</evidence>
<evidence type="ECO:0000256" key="8">
    <source>
        <dbReference type="ARBA" id="ARBA00022777"/>
    </source>
</evidence>
<dbReference type="CDD" id="cd00564">
    <property type="entry name" value="TMP_TenI"/>
    <property type="match status" value="1"/>
</dbReference>
<gene>
    <name evidence="16" type="primary">THI6</name>
    <name evidence="16" type="ORF">SLS56_007261</name>
</gene>
<evidence type="ECO:0000256" key="3">
    <source>
        <dbReference type="ARBA" id="ARBA00004868"/>
    </source>
</evidence>
<keyword evidence="5" id="KW-0808">Transferase</keyword>
<dbReference type="Gene3D" id="3.20.20.70">
    <property type="entry name" value="Aldolase class I"/>
    <property type="match status" value="1"/>
</dbReference>
<comment type="pathway">
    <text evidence="3">Cofactor biosynthesis; thiamine diphosphate biosynthesis; 4-methyl-5-(2-phosphoethyl)-thiazole from 5-(2-hydroxyethyl)-4-methylthiazole: step 1/1.</text>
</comment>
<keyword evidence="11" id="KW-0784">Thiamine biosynthesis</keyword>
<keyword evidence="10" id="KW-0460">Magnesium</keyword>
<comment type="cofactor">
    <cofactor evidence="2">
        <name>Mg(2+)</name>
        <dbReference type="ChEBI" id="CHEBI:18420"/>
    </cofactor>
</comment>
<evidence type="ECO:0000259" key="15">
    <source>
        <dbReference type="Pfam" id="PF02581"/>
    </source>
</evidence>
<dbReference type="Proteomes" id="UP001521116">
    <property type="component" value="Unassembled WGS sequence"/>
</dbReference>
<evidence type="ECO:0000256" key="11">
    <source>
        <dbReference type="ARBA" id="ARBA00022977"/>
    </source>
</evidence>
<evidence type="ECO:0000256" key="2">
    <source>
        <dbReference type="ARBA" id="ARBA00001946"/>
    </source>
</evidence>
<dbReference type="CDD" id="cd01170">
    <property type="entry name" value="THZ_kinase"/>
    <property type="match status" value="1"/>
</dbReference>
<sequence>MKNEVDYSLYLVTDNTPAILRGRDLVEVVRAAVEGGVTVVQLRDKTSDTATLVRTAKQLHEVTKEYNVPLLVNDRVDVALAAGVEGVHIGQDDMDLSTARQLLGEDAIIGVTASSVEEAIRAARDGADYLGLGTIFSTATYPILCHHLELPAADLARSKENTKSIIGTAGLREILLALSEQESIADVKTVCIGGINKSNCRRVVYQSVAKFKSVSGIAVVSAIVGADDPKDAAEELRRLVWAPPAFDCEQRPLYHGTHEEIQERIPPVVGALAAANPLCHNMTNLVVQNFAANVALCIGASPIMSNNGLEAWDLARLGGSLVVNMGTVTPEGVSNYVYALRAYNAAGGPCILDPVGAGATEQRRSAIKSLLAGGYFDVIKGNENEIAAVFAVGNNDNANAEQPQQRGVDSAPSGASVEEKAQVVQRLARREKNIVLMTGATDLLSDGSTTFAIRNGHEYLGAITGSGCTLGTSIAAFMAAAKGEKLVAALAGVLVYEIAAERAAARGDVKGPGTFVSAFLDELYRIRKETVDGDTAWLQAAKVENLVLEEED</sequence>
<evidence type="ECO:0000256" key="12">
    <source>
        <dbReference type="ARBA" id="ARBA00047334"/>
    </source>
</evidence>
<accession>A0ABR3SNI8</accession>
<evidence type="ECO:0000256" key="14">
    <source>
        <dbReference type="ARBA" id="ARBA00047883"/>
    </source>
</evidence>
<comment type="catalytic activity">
    <reaction evidence="12">
        <text>4-methyl-5-(2-phosphooxyethyl)-thiazole + 4-amino-2-methyl-5-(diphosphooxymethyl)pyrimidine + H(+) = thiamine phosphate + diphosphate</text>
        <dbReference type="Rhea" id="RHEA:22328"/>
        <dbReference type="ChEBI" id="CHEBI:15378"/>
        <dbReference type="ChEBI" id="CHEBI:33019"/>
        <dbReference type="ChEBI" id="CHEBI:37575"/>
        <dbReference type="ChEBI" id="CHEBI:57841"/>
        <dbReference type="ChEBI" id="CHEBI:58296"/>
        <dbReference type="EC" id="2.5.1.3"/>
    </reaction>
</comment>
<protein>
    <submittedName>
        <fullName evidence="16">Thiamine biosynthetic bifunctional enzyme</fullName>
    </submittedName>
</protein>
<name>A0ABR3SNI8_9PEZI</name>
<evidence type="ECO:0000256" key="7">
    <source>
        <dbReference type="ARBA" id="ARBA00022741"/>
    </source>
</evidence>
<dbReference type="Pfam" id="PF02110">
    <property type="entry name" value="HK"/>
    <property type="match status" value="1"/>
</dbReference>
<dbReference type="InterPro" id="IPR034291">
    <property type="entry name" value="TMP_synthase"/>
</dbReference>
<evidence type="ECO:0000256" key="1">
    <source>
        <dbReference type="ARBA" id="ARBA00001771"/>
    </source>
</evidence>
<dbReference type="SUPFAM" id="SSF53613">
    <property type="entry name" value="Ribokinase-like"/>
    <property type="match status" value="1"/>
</dbReference>
<evidence type="ECO:0000256" key="6">
    <source>
        <dbReference type="ARBA" id="ARBA00022723"/>
    </source>
</evidence>
<organism evidence="16 17">
    <name type="scientific">Neofusicoccum ribis</name>
    <dbReference type="NCBI Taxonomy" id="45134"/>
    <lineage>
        <taxon>Eukaryota</taxon>
        <taxon>Fungi</taxon>
        <taxon>Dikarya</taxon>
        <taxon>Ascomycota</taxon>
        <taxon>Pezizomycotina</taxon>
        <taxon>Dothideomycetes</taxon>
        <taxon>Dothideomycetes incertae sedis</taxon>
        <taxon>Botryosphaeriales</taxon>
        <taxon>Botryosphaeriaceae</taxon>
        <taxon>Neofusicoccum</taxon>
    </lineage>
</organism>
<comment type="catalytic activity">
    <reaction evidence="13">
        <text>2-(2-carboxy-4-methylthiazol-5-yl)ethyl phosphate + 4-amino-2-methyl-5-(diphosphooxymethyl)pyrimidine + 2 H(+) = thiamine phosphate + CO2 + diphosphate</text>
        <dbReference type="Rhea" id="RHEA:47848"/>
        <dbReference type="ChEBI" id="CHEBI:15378"/>
        <dbReference type="ChEBI" id="CHEBI:16526"/>
        <dbReference type="ChEBI" id="CHEBI:33019"/>
        <dbReference type="ChEBI" id="CHEBI:37575"/>
        <dbReference type="ChEBI" id="CHEBI:57841"/>
        <dbReference type="ChEBI" id="CHEBI:62890"/>
        <dbReference type="EC" id="2.5.1.3"/>
    </reaction>
</comment>
<evidence type="ECO:0000256" key="4">
    <source>
        <dbReference type="ARBA" id="ARBA00005165"/>
    </source>
</evidence>
<dbReference type="EMBL" id="JAJVDC020000092">
    <property type="protein sequence ID" value="KAL1625602.1"/>
    <property type="molecule type" value="Genomic_DNA"/>
</dbReference>
<proteinExistence type="inferred from homology"/>
<dbReference type="NCBIfam" id="TIGR00693">
    <property type="entry name" value="thiE"/>
    <property type="match status" value="1"/>
</dbReference>
<dbReference type="SUPFAM" id="SSF51391">
    <property type="entry name" value="Thiamin phosphate synthase"/>
    <property type="match status" value="1"/>
</dbReference>
<dbReference type="HAMAP" id="MF_00228">
    <property type="entry name" value="Thz_kinase"/>
    <property type="match status" value="1"/>
</dbReference>
<reference evidence="16 17" key="1">
    <citation type="submission" date="2024-02" db="EMBL/GenBank/DDBJ databases">
        <title>De novo assembly and annotation of 12 fungi associated with fruit tree decline syndrome in Ontario, Canada.</title>
        <authorList>
            <person name="Sulman M."/>
            <person name="Ellouze W."/>
            <person name="Ilyukhin E."/>
        </authorList>
    </citation>
    <scope>NUCLEOTIDE SEQUENCE [LARGE SCALE GENOMIC DNA]</scope>
    <source>
        <strain evidence="16 17">M1-105</strain>
    </source>
</reference>
<dbReference type="InterPro" id="IPR036206">
    <property type="entry name" value="ThiamineP_synth_sf"/>
</dbReference>
<comment type="catalytic activity">
    <reaction evidence="1">
        <text>5-(2-hydroxyethyl)-4-methylthiazole + ATP = 4-methyl-5-(2-phosphooxyethyl)-thiazole + ADP + H(+)</text>
        <dbReference type="Rhea" id="RHEA:24212"/>
        <dbReference type="ChEBI" id="CHEBI:15378"/>
        <dbReference type="ChEBI" id="CHEBI:17957"/>
        <dbReference type="ChEBI" id="CHEBI:30616"/>
        <dbReference type="ChEBI" id="CHEBI:58296"/>
        <dbReference type="ChEBI" id="CHEBI:456216"/>
        <dbReference type="EC" id="2.7.1.50"/>
    </reaction>
</comment>
<dbReference type="PANTHER" id="PTHR20857">
    <property type="entry name" value="THIAMINE-PHOSPHATE PYROPHOSPHORYLASE"/>
    <property type="match status" value="1"/>
</dbReference>